<organism evidence="7 8">
    <name type="scientific">Zoogloea dura</name>
    <dbReference type="NCBI Taxonomy" id="2728840"/>
    <lineage>
        <taxon>Bacteria</taxon>
        <taxon>Pseudomonadati</taxon>
        <taxon>Pseudomonadota</taxon>
        <taxon>Betaproteobacteria</taxon>
        <taxon>Rhodocyclales</taxon>
        <taxon>Zoogloeaceae</taxon>
        <taxon>Zoogloea</taxon>
    </lineage>
</organism>
<evidence type="ECO:0000256" key="5">
    <source>
        <dbReference type="ARBA" id="ARBA00023136"/>
    </source>
</evidence>
<feature type="transmembrane region" description="Helical" evidence="6">
    <location>
        <begin position="85"/>
        <end position="105"/>
    </location>
</feature>
<evidence type="ECO:0000256" key="6">
    <source>
        <dbReference type="SAM" id="Phobius"/>
    </source>
</evidence>
<comment type="caution">
    <text evidence="7">The sequence shown here is derived from an EMBL/GenBank/DDBJ whole genome shotgun (WGS) entry which is preliminary data.</text>
</comment>
<dbReference type="EMBL" id="JABBGA010000025">
    <property type="protein sequence ID" value="NML28326.1"/>
    <property type="molecule type" value="Genomic_DNA"/>
</dbReference>
<feature type="transmembrane region" description="Helical" evidence="6">
    <location>
        <begin position="16"/>
        <end position="33"/>
    </location>
</feature>
<feature type="transmembrane region" description="Helical" evidence="6">
    <location>
        <begin position="177"/>
        <end position="194"/>
    </location>
</feature>
<accession>A0A848GC52</accession>
<keyword evidence="5 6" id="KW-0472">Membrane</keyword>
<evidence type="ECO:0000256" key="3">
    <source>
        <dbReference type="ARBA" id="ARBA00022692"/>
    </source>
</evidence>
<dbReference type="InterPro" id="IPR051461">
    <property type="entry name" value="UPF0750_membrane"/>
</dbReference>
<keyword evidence="4 6" id="KW-1133">Transmembrane helix</keyword>
<dbReference type="AlphaFoldDB" id="A0A848GC52"/>
<evidence type="ECO:0000313" key="8">
    <source>
        <dbReference type="Proteomes" id="UP000580043"/>
    </source>
</evidence>
<feature type="transmembrane region" description="Helical" evidence="6">
    <location>
        <begin position="38"/>
        <end position="55"/>
    </location>
</feature>
<dbReference type="InterPro" id="IPR003740">
    <property type="entry name" value="YitT"/>
</dbReference>
<dbReference type="PANTHER" id="PTHR33545:SF5">
    <property type="entry name" value="UPF0750 MEMBRANE PROTEIN YITT"/>
    <property type="match status" value="1"/>
</dbReference>
<evidence type="ECO:0000256" key="1">
    <source>
        <dbReference type="ARBA" id="ARBA00004651"/>
    </source>
</evidence>
<dbReference type="GO" id="GO:0005886">
    <property type="term" value="C:plasma membrane"/>
    <property type="evidence" value="ECO:0007669"/>
    <property type="project" value="UniProtKB-SubCell"/>
</dbReference>
<gene>
    <name evidence="7" type="ORF">HHL15_21420</name>
</gene>
<protein>
    <submittedName>
        <fullName evidence="7">YitT family protein</fullName>
    </submittedName>
</protein>
<evidence type="ECO:0000256" key="2">
    <source>
        <dbReference type="ARBA" id="ARBA00022475"/>
    </source>
</evidence>
<evidence type="ECO:0000256" key="4">
    <source>
        <dbReference type="ARBA" id="ARBA00022989"/>
    </source>
</evidence>
<dbReference type="Proteomes" id="UP000580043">
    <property type="component" value="Unassembled WGS sequence"/>
</dbReference>
<proteinExistence type="predicted"/>
<name>A0A848GC52_9RHOO</name>
<sequence>MASDAPPPHHSPLEDVQGVLTGCLFMALAILMFRESRLLLGGTAGLAFLLHYLAGWRLGPVLFLINLPFYVFAYRALGRAFTVKTFCAVAVLAVYTEMLPGLIAFERIDPLFAAVMAGLLAGIGILILIRHGASLGGLGVLAIYLQKVKGWRAGTVQMLGDCVVLAIGLLAVSPGQVALSVLAAAALNLVIAINHRPDRYFGA</sequence>
<keyword evidence="8" id="KW-1185">Reference proteome</keyword>
<feature type="transmembrane region" description="Helical" evidence="6">
    <location>
        <begin position="61"/>
        <end position="78"/>
    </location>
</feature>
<keyword evidence="2" id="KW-1003">Cell membrane</keyword>
<comment type="subcellular location">
    <subcellularLocation>
        <location evidence="1">Cell membrane</location>
        <topology evidence="1">Multi-pass membrane protein</topology>
    </subcellularLocation>
</comment>
<keyword evidence="3 6" id="KW-0812">Transmembrane</keyword>
<reference evidence="7 8" key="1">
    <citation type="submission" date="2020-04" db="EMBL/GenBank/DDBJ databases">
        <title>Zoogloea sp. G-4-1-14 isolated from soil.</title>
        <authorList>
            <person name="Dahal R.H."/>
        </authorList>
    </citation>
    <scope>NUCLEOTIDE SEQUENCE [LARGE SCALE GENOMIC DNA]</scope>
    <source>
        <strain evidence="7 8">G-4-1-14</strain>
    </source>
</reference>
<evidence type="ECO:0000313" key="7">
    <source>
        <dbReference type="EMBL" id="NML28326.1"/>
    </source>
</evidence>
<dbReference type="PANTHER" id="PTHR33545">
    <property type="entry name" value="UPF0750 MEMBRANE PROTEIN YITT-RELATED"/>
    <property type="match status" value="1"/>
</dbReference>
<dbReference type="Pfam" id="PF02588">
    <property type="entry name" value="YitT_membrane"/>
    <property type="match status" value="1"/>
</dbReference>